<reference evidence="1" key="1">
    <citation type="journal article" date="2021" name="Proc. Natl. Acad. Sci. U.S.A.">
        <title>A Catalog of Tens of Thousands of Viruses from Human Metagenomes Reveals Hidden Associations with Chronic Diseases.</title>
        <authorList>
            <person name="Tisza M.J."/>
            <person name="Buck C.B."/>
        </authorList>
    </citation>
    <scope>NUCLEOTIDE SEQUENCE</scope>
    <source>
        <strain evidence="1">Ct0Go27</strain>
    </source>
</reference>
<protein>
    <submittedName>
        <fullName evidence="1">Tail assembly chaperone protein</fullName>
    </submittedName>
</protein>
<proteinExistence type="predicted"/>
<dbReference type="InterPro" id="IPR038559">
    <property type="entry name" value="XkdN-like_sf"/>
</dbReference>
<dbReference type="InterPro" id="IPR014986">
    <property type="entry name" value="XkdN-like"/>
</dbReference>
<evidence type="ECO:0000313" key="1">
    <source>
        <dbReference type="EMBL" id="DAF43014.1"/>
    </source>
</evidence>
<dbReference type="Pfam" id="PF08890">
    <property type="entry name" value="Phage_TAC_5"/>
    <property type="match status" value="1"/>
</dbReference>
<sequence length="135" mass="14883">MSLTQKLLQIDRGEFQKEEFLELKAKHLSKIMGEDVTLKFRALSGKEYTSLASALMGPKGTVDYSKAYDVSALVLCEALVEPSLKDSGLQKHFGVASPKDLAFLFFPGKELSTLSDKVTAFSGFAEEDEVKEVKN</sequence>
<dbReference type="Gene3D" id="3.30.2220.30">
    <property type="match status" value="1"/>
</dbReference>
<dbReference type="EMBL" id="BK032498">
    <property type="protein sequence ID" value="DAF43014.1"/>
    <property type="molecule type" value="Genomic_DNA"/>
</dbReference>
<organism evidence="1">
    <name type="scientific">Siphoviridae sp. ct0Go27</name>
    <dbReference type="NCBI Taxonomy" id="2827761"/>
    <lineage>
        <taxon>Viruses</taxon>
        <taxon>Duplodnaviria</taxon>
        <taxon>Heunggongvirae</taxon>
        <taxon>Uroviricota</taxon>
        <taxon>Caudoviricetes</taxon>
    </lineage>
</organism>
<accession>A0A8S5RW55</accession>
<name>A0A8S5RW55_9CAUD</name>